<dbReference type="InterPro" id="IPR005232">
    <property type="entry name" value="LarE"/>
</dbReference>
<dbReference type="NCBIfam" id="TIGR00268">
    <property type="entry name" value="ATP-dependent sacrificial sulfur transferase LarE"/>
    <property type="match status" value="1"/>
</dbReference>
<dbReference type="RefSeq" id="WP_078767841.1">
    <property type="nucleotide sequence ID" value="NZ_FUWW01000003.1"/>
</dbReference>
<evidence type="ECO:0000313" key="3">
    <source>
        <dbReference type="EMBL" id="SJZ38740.1"/>
    </source>
</evidence>
<dbReference type="InterPro" id="IPR014729">
    <property type="entry name" value="Rossmann-like_a/b/a_fold"/>
</dbReference>
<dbReference type="PANTHER" id="PTHR43169:SF2">
    <property type="entry name" value="NAD_GMP SYNTHASE DOMAIN-CONTAINING PROTEIN"/>
    <property type="match status" value="1"/>
</dbReference>
<evidence type="ECO:0000313" key="4">
    <source>
        <dbReference type="Proteomes" id="UP000190657"/>
    </source>
</evidence>
<dbReference type="Gene3D" id="3.40.50.620">
    <property type="entry name" value="HUPs"/>
    <property type="match status" value="1"/>
</dbReference>
<accession>A0A1T4K8G8</accession>
<keyword evidence="4" id="KW-1185">Reference proteome</keyword>
<dbReference type="CDD" id="cd01990">
    <property type="entry name" value="LarE-like"/>
    <property type="match status" value="1"/>
</dbReference>
<proteinExistence type="predicted"/>
<dbReference type="EMBL" id="FUWW01000003">
    <property type="protein sequence ID" value="SJZ38740.1"/>
    <property type="molecule type" value="Genomic_DNA"/>
</dbReference>
<feature type="active site" description="Nucleophile and sulfur donor" evidence="1">
    <location>
        <position position="176"/>
    </location>
</feature>
<protein>
    <recommendedName>
        <fullName evidence="2">NAD/GMP synthase domain-containing protein</fullName>
    </recommendedName>
</protein>
<dbReference type="Proteomes" id="UP000190657">
    <property type="component" value="Unassembled WGS sequence"/>
</dbReference>
<sequence length="268" mass="30016">MTTAEKEQELKRIITEHGKVAVAFSSGVDSTLLLKECADTLGAENVVAITACSLAFPKREQNESTEFCKSEGIKQIQFNINPLEIPSFCTNPPDRCYICKKAIFTEVCRIADEQKCNCVFEGSNLDDDNDYRPGMRAIQELGVVSPLRKAELTKAEIRLLSEKLKLKTASKPSFACLATRLEYGDTITEEKLKMIDRAEQLLIDLGINQVRVRLHGKTARIEVEQEQMQTVLENADKITTAFQGYGFDYTALDLNGYKTGNMNKSIQQ</sequence>
<dbReference type="InterPro" id="IPR022310">
    <property type="entry name" value="NAD/GMP_synthase"/>
</dbReference>
<dbReference type="GO" id="GO:0006163">
    <property type="term" value="P:purine nucleotide metabolic process"/>
    <property type="evidence" value="ECO:0007669"/>
    <property type="project" value="UniProtKB-ARBA"/>
</dbReference>
<dbReference type="AlphaFoldDB" id="A0A1T4K8G8"/>
<dbReference type="STRING" id="290054.SAMN02745114_00335"/>
<feature type="domain" description="NAD/GMP synthase" evidence="2">
    <location>
        <begin position="18"/>
        <end position="83"/>
    </location>
</feature>
<dbReference type="InterPro" id="IPR052188">
    <property type="entry name" value="Ni-pincer_cofactor_biosynth"/>
</dbReference>
<gene>
    <name evidence="3" type="ORF">SAMN02745114_00335</name>
</gene>
<dbReference type="GO" id="GO:0016783">
    <property type="term" value="F:sulfurtransferase activity"/>
    <property type="evidence" value="ECO:0007669"/>
    <property type="project" value="InterPro"/>
</dbReference>
<organism evidence="3 4">
    <name type="scientific">Eubacterium coprostanoligenes</name>
    <dbReference type="NCBI Taxonomy" id="290054"/>
    <lineage>
        <taxon>Bacteria</taxon>
        <taxon>Bacillati</taxon>
        <taxon>Bacillota</taxon>
        <taxon>Clostridia</taxon>
        <taxon>Eubacteriales</taxon>
        <taxon>Eubacteriaceae</taxon>
        <taxon>Eubacterium</taxon>
    </lineage>
</organism>
<dbReference type="PANTHER" id="PTHR43169">
    <property type="entry name" value="EXSB FAMILY PROTEIN"/>
    <property type="match status" value="1"/>
</dbReference>
<evidence type="ECO:0000256" key="1">
    <source>
        <dbReference type="PIRSR" id="PIRSR006661-1"/>
    </source>
</evidence>
<reference evidence="3 4" key="1">
    <citation type="submission" date="2017-02" db="EMBL/GenBank/DDBJ databases">
        <authorList>
            <person name="Peterson S.W."/>
        </authorList>
    </citation>
    <scope>NUCLEOTIDE SEQUENCE [LARGE SCALE GENOMIC DNA]</scope>
    <source>
        <strain evidence="3 4">ATCC 51222</strain>
    </source>
</reference>
<dbReference type="OrthoDB" id="9776919at2"/>
<dbReference type="PIRSF" id="PIRSF006661">
    <property type="entry name" value="PP-lp_UCP006661"/>
    <property type="match status" value="1"/>
</dbReference>
<name>A0A1T4K8G8_9FIRM</name>
<dbReference type="Pfam" id="PF02540">
    <property type="entry name" value="NAD_synthase"/>
    <property type="match status" value="1"/>
</dbReference>
<evidence type="ECO:0000259" key="2">
    <source>
        <dbReference type="Pfam" id="PF02540"/>
    </source>
</evidence>
<dbReference type="SUPFAM" id="SSF52402">
    <property type="entry name" value="Adenine nucleotide alpha hydrolases-like"/>
    <property type="match status" value="1"/>
</dbReference>